<feature type="compositionally biased region" description="Polar residues" evidence="10">
    <location>
        <begin position="540"/>
        <end position="549"/>
    </location>
</feature>
<evidence type="ECO:0000256" key="6">
    <source>
        <dbReference type="ARBA" id="ARBA00023015"/>
    </source>
</evidence>
<keyword evidence="5" id="KW-0862">Zinc</keyword>
<accession>A0A6A6S0K8</accession>
<dbReference type="InterPro" id="IPR056751">
    <property type="entry name" value="PAS_13"/>
</dbReference>
<keyword evidence="4" id="KW-0479">Metal-binding</keyword>
<gene>
    <name evidence="12" type="ORF">P280DRAFT_489563</name>
</gene>
<feature type="compositionally biased region" description="Low complexity" evidence="10">
    <location>
        <begin position="349"/>
        <end position="359"/>
    </location>
</feature>
<keyword evidence="13" id="KW-1185">Reference proteome</keyword>
<feature type="region of interest" description="Disordered" evidence="10">
    <location>
        <begin position="1"/>
        <end position="74"/>
    </location>
</feature>
<dbReference type="GO" id="GO:0005634">
    <property type="term" value="C:nucleus"/>
    <property type="evidence" value="ECO:0007669"/>
    <property type="project" value="UniProtKB-SubCell"/>
</dbReference>
<keyword evidence="3" id="KW-0312">Gluconeogenesis</keyword>
<proteinExistence type="inferred from homology"/>
<dbReference type="InterPro" id="IPR001138">
    <property type="entry name" value="Zn2Cys6_DnaBD"/>
</dbReference>
<dbReference type="AlphaFoldDB" id="A0A6A6S0K8"/>
<reference evidence="12" key="1">
    <citation type="journal article" date="2020" name="Stud. Mycol.">
        <title>101 Dothideomycetes genomes: a test case for predicting lifestyles and emergence of pathogens.</title>
        <authorList>
            <person name="Haridas S."/>
            <person name="Albert R."/>
            <person name="Binder M."/>
            <person name="Bloem J."/>
            <person name="Labutti K."/>
            <person name="Salamov A."/>
            <person name="Andreopoulos B."/>
            <person name="Baker S."/>
            <person name="Barry K."/>
            <person name="Bills G."/>
            <person name="Bluhm B."/>
            <person name="Cannon C."/>
            <person name="Castanera R."/>
            <person name="Culley D."/>
            <person name="Daum C."/>
            <person name="Ezra D."/>
            <person name="Gonzalez J."/>
            <person name="Henrissat B."/>
            <person name="Kuo A."/>
            <person name="Liang C."/>
            <person name="Lipzen A."/>
            <person name="Lutzoni F."/>
            <person name="Magnuson J."/>
            <person name="Mondo S."/>
            <person name="Nolan M."/>
            <person name="Ohm R."/>
            <person name="Pangilinan J."/>
            <person name="Park H.-J."/>
            <person name="Ramirez L."/>
            <person name="Alfaro M."/>
            <person name="Sun H."/>
            <person name="Tritt A."/>
            <person name="Yoshinaga Y."/>
            <person name="Zwiers L.-H."/>
            <person name="Turgeon B."/>
            <person name="Goodwin S."/>
            <person name="Spatafora J."/>
            <person name="Crous P."/>
            <person name="Grigoriev I."/>
        </authorList>
    </citation>
    <scope>NUCLEOTIDE SEQUENCE</scope>
    <source>
        <strain evidence="12">CBS 473.64</strain>
    </source>
</reference>
<dbReference type="Proteomes" id="UP000799753">
    <property type="component" value="Unassembled WGS sequence"/>
</dbReference>
<dbReference type="OrthoDB" id="2538135at2759"/>
<evidence type="ECO:0000256" key="10">
    <source>
        <dbReference type="SAM" id="MobiDB-lite"/>
    </source>
</evidence>
<dbReference type="GO" id="GO:0008270">
    <property type="term" value="F:zinc ion binding"/>
    <property type="evidence" value="ECO:0007669"/>
    <property type="project" value="InterPro"/>
</dbReference>
<evidence type="ECO:0000256" key="4">
    <source>
        <dbReference type="ARBA" id="ARBA00022723"/>
    </source>
</evidence>
<name>A0A6A6S0K8_9PLEO</name>
<evidence type="ECO:0000256" key="8">
    <source>
        <dbReference type="ARBA" id="ARBA00023163"/>
    </source>
</evidence>
<evidence type="ECO:0000256" key="5">
    <source>
        <dbReference type="ARBA" id="ARBA00022833"/>
    </source>
</evidence>
<dbReference type="CDD" id="cd00067">
    <property type="entry name" value="GAL4"/>
    <property type="match status" value="1"/>
</dbReference>
<sequence>MSTPGRDDASPSPEYSGDPDVELDLDPEEGDGDIDIDMAAEQKSDPHSGATSPDTKKASNAKDPSRPRRKKARRACFSCQRAHLTCGDERPCLRCIKRNLQDSCMDGVRKKAKYLHDAPDGALMPGMNGHYPHMQGGRPVPHPAQDQGAVSLPHQAYYTQAPPTTYYASNAATGPTAPIRDSAYNNPSAPISPQYNQNQAPMTNAPSTQAPQSQVQQFGGPLFDPSDPALFNFDISSLNFGNHYGALELGMLGHMSSGAVEAPANDNHLNQNTGMYTPQMPGSYSEHQVVPAHMTFDGIPTDWQNPHSRHGSMHVQTPNNTPITANIDHGGHRHDSLNGPHAYAIGQGPSSLASASPASTDVHSGHDNDNPMPATTFFANANQAHQQRSPMQNRPHQENRLPFQLLPSHGALRKRNPDGKSVYERVTQPYNYVAAYHRLFATLKKRYSPGSYQRAINAFGGFRPLLMSHAAHLDDQDLVHAEKNLQRLIVTMHQSFAEVGTPCLICRRTGEIVGMNKEFEILTGWKREVLLGHVPNLNANFGPSANPSEDSSRRLSDGANTTPDLPGQGIDNGPHAVNILEVMDEASALQYLDDFADLAYEDPLGKGHRRVHMLRYLTKEEMAQQAATDSKHQHVKREPRIKHENGSIYQGEAAMRRNLAMNGLIDAMIMWHVKRDIHDMPMLVTMQIMPMLKP</sequence>
<evidence type="ECO:0000256" key="2">
    <source>
        <dbReference type="ARBA" id="ARBA00010855"/>
    </source>
</evidence>
<evidence type="ECO:0000256" key="7">
    <source>
        <dbReference type="ARBA" id="ARBA00023125"/>
    </source>
</evidence>
<dbReference type="EMBL" id="MU006783">
    <property type="protein sequence ID" value="KAF2641110.1"/>
    <property type="molecule type" value="Genomic_DNA"/>
</dbReference>
<feature type="domain" description="Zn(2)-C6 fungal-type" evidence="11">
    <location>
        <begin position="75"/>
        <end position="106"/>
    </location>
</feature>
<evidence type="ECO:0000256" key="1">
    <source>
        <dbReference type="ARBA" id="ARBA00004123"/>
    </source>
</evidence>
<dbReference type="SMART" id="SM00066">
    <property type="entry name" value="GAL4"/>
    <property type="match status" value="1"/>
</dbReference>
<protein>
    <recommendedName>
        <fullName evidence="11">Zn(2)-C6 fungal-type domain-containing protein</fullName>
    </recommendedName>
</protein>
<evidence type="ECO:0000313" key="12">
    <source>
        <dbReference type="EMBL" id="KAF2641110.1"/>
    </source>
</evidence>
<dbReference type="Pfam" id="PF24990">
    <property type="entry name" value="PAS_13"/>
    <property type="match status" value="1"/>
</dbReference>
<evidence type="ECO:0000313" key="13">
    <source>
        <dbReference type="Proteomes" id="UP000799753"/>
    </source>
</evidence>
<dbReference type="InterPro" id="IPR050335">
    <property type="entry name" value="ERT1_acuK_gluconeogen_tf"/>
</dbReference>
<dbReference type="PROSITE" id="PS50048">
    <property type="entry name" value="ZN2_CY6_FUNGAL_2"/>
    <property type="match status" value="1"/>
</dbReference>
<evidence type="ECO:0000259" key="11">
    <source>
        <dbReference type="PROSITE" id="PS50048"/>
    </source>
</evidence>
<dbReference type="PANTHER" id="PTHR47659">
    <property type="entry name" value="ZN(II)2CYS6 TRANSCRIPTION FACTOR (EUROFUNG)-RELATED"/>
    <property type="match status" value="1"/>
</dbReference>
<feature type="region of interest" description="Disordered" evidence="10">
    <location>
        <begin position="540"/>
        <end position="573"/>
    </location>
</feature>
<evidence type="ECO:0000256" key="9">
    <source>
        <dbReference type="ARBA" id="ARBA00023242"/>
    </source>
</evidence>
<dbReference type="GO" id="GO:0006094">
    <property type="term" value="P:gluconeogenesis"/>
    <property type="evidence" value="ECO:0007669"/>
    <property type="project" value="UniProtKB-KW"/>
</dbReference>
<organism evidence="12 13">
    <name type="scientific">Massarina eburnea CBS 473.64</name>
    <dbReference type="NCBI Taxonomy" id="1395130"/>
    <lineage>
        <taxon>Eukaryota</taxon>
        <taxon>Fungi</taxon>
        <taxon>Dikarya</taxon>
        <taxon>Ascomycota</taxon>
        <taxon>Pezizomycotina</taxon>
        <taxon>Dothideomycetes</taxon>
        <taxon>Pleosporomycetidae</taxon>
        <taxon>Pleosporales</taxon>
        <taxon>Massarineae</taxon>
        <taxon>Massarinaceae</taxon>
        <taxon>Massarina</taxon>
    </lineage>
</organism>
<dbReference type="GO" id="GO:0009267">
    <property type="term" value="P:cellular response to starvation"/>
    <property type="evidence" value="ECO:0007669"/>
    <property type="project" value="TreeGrafter"/>
</dbReference>
<dbReference type="InterPro" id="IPR036864">
    <property type="entry name" value="Zn2-C6_fun-type_DNA-bd_sf"/>
</dbReference>
<feature type="compositionally biased region" description="Acidic residues" evidence="10">
    <location>
        <begin position="17"/>
        <end position="38"/>
    </location>
</feature>
<keyword evidence="8" id="KW-0804">Transcription</keyword>
<comment type="subcellular location">
    <subcellularLocation>
        <location evidence="1">Nucleus</location>
    </subcellularLocation>
</comment>
<dbReference type="PANTHER" id="PTHR47659:SF1">
    <property type="entry name" value="TRANSCRIPTION ACTIVATOR OF GLUCONEOGENESIS ERT1"/>
    <property type="match status" value="1"/>
</dbReference>
<dbReference type="SUPFAM" id="SSF57701">
    <property type="entry name" value="Zn2/Cys6 DNA-binding domain"/>
    <property type="match status" value="1"/>
</dbReference>
<dbReference type="GO" id="GO:0000977">
    <property type="term" value="F:RNA polymerase II transcription regulatory region sequence-specific DNA binding"/>
    <property type="evidence" value="ECO:0007669"/>
    <property type="project" value="TreeGrafter"/>
</dbReference>
<feature type="region of interest" description="Disordered" evidence="10">
    <location>
        <begin position="178"/>
        <end position="223"/>
    </location>
</feature>
<dbReference type="Gene3D" id="4.10.240.10">
    <property type="entry name" value="Zn(2)-C6 fungal-type DNA-binding domain"/>
    <property type="match status" value="1"/>
</dbReference>
<keyword evidence="7" id="KW-0238">DNA-binding</keyword>
<evidence type="ECO:0000256" key="3">
    <source>
        <dbReference type="ARBA" id="ARBA00022432"/>
    </source>
</evidence>
<keyword evidence="9" id="KW-0539">Nucleus</keyword>
<feature type="region of interest" description="Disordered" evidence="10">
    <location>
        <begin position="329"/>
        <end position="376"/>
    </location>
</feature>
<dbReference type="GO" id="GO:0000981">
    <property type="term" value="F:DNA-binding transcription factor activity, RNA polymerase II-specific"/>
    <property type="evidence" value="ECO:0007669"/>
    <property type="project" value="InterPro"/>
</dbReference>
<keyword evidence="6" id="KW-0805">Transcription regulation</keyword>
<feature type="compositionally biased region" description="Polar residues" evidence="10">
    <location>
        <begin position="183"/>
        <end position="217"/>
    </location>
</feature>
<comment type="similarity">
    <text evidence="2">Belongs to the ERT1/acuK family.</text>
</comment>